<protein>
    <recommendedName>
        <fullName evidence="4">Extracellular membrane protein CFEM domain-containing protein</fullName>
    </recommendedName>
</protein>
<feature type="signal peptide" evidence="1">
    <location>
        <begin position="1"/>
        <end position="22"/>
    </location>
</feature>
<keyword evidence="1" id="KW-0732">Signal</keyword>
<proteinExistence type="predicted"/>
<evidence type="ECO:0000313" key="2">
    <source>
        <dbReference type="EMBL" id="RDW62361.1"/>
    </source>
</evidence>
<reference evidence="2 3" key="1">
    <citation type="journal article" date="2018" name="IMA Fungus">
        <title>IMA Genome-F 9: Draft genome sequence of Annulohypoxylon stygium, Aspergillus mulundensis, Berkeleyomyces basicola (syn. Thielaviopsis basicola), Ceratocystis smalleyi, two Cercospora beticola strains, Coleophoma cylindrospora, Fusarium fracticaudum, Phialophora cf. hyalina, and Morchella septimelata.</title>
        <authorList>
            <person name="Wingfield B.D."/>
            <person name="Bills G.F."/>
            <person name="Dong Y."/>
            <person name="Huang W."/>
            <person name="Nel W.J."/>
            <person name="Swalarsk-Parry B.S."/>
            <person name="Vaghefi N."/>
            <person name="Wilken P.M."/>
            <person name="An Z."/>
            <person name="de Beer Z.W."/>
            <person name="De Vos L."/>
            <person name="Chen L."/>
            <person name="Duong T.A."/>
            <person name="Gao Y."/>
            <person name="Hammerbacher A."/>
            <person name="Kikkert J.R."/>
            <person name="Li Y."/>
            <person name="Li H."/>
            <person name="Li K."/>
            <person name="Li Q."/>
            <person name="Liu X."/>
            <person name="Ma X."/>
            <person name="Naidoo K."/>
            <person name="Pethybridge S.J."/>
            <person name="Sun J."/>
            <person name="Steenkamp E.T."/>
            <person name="van der Nest M.A."/>
            <person name="van Wyk S."/>
            <person name="Wingfield M.J."/>
            <person name="Xiong C."/>
            <person name="Yue Q."/>
            <person name="Zhang X."/>
        </authorList>
    </citation>
    <scope>NUCLEOTIDE SEQUENCE [LARGE SCALE GENOMIC DNA]</scope>
    <source>
        <strain evidence="2 3">BP6252</strain>
    </source>
</reference>
<accession>A0A3D8QKY4</accession>
<dbReference type="OrthoDB" id="10296952at2759"/>
<dbReference type="AlphaFoldDB" id="A0A3D8QKY4"/>
<dbReference type="EMBL" id="PDLM01000014">
    <property type="protein sequence ID" value="RDW62361.1"/>
    <property type="molecule type" value="Genomic_DNA"/>
</dbReference>
<gene>
    <name evidence="2" type="ORF">BP6252_11794</name>
</gene>
<feature type="chain" id="PRO_5017718346" description="Extracellular membrane protein CFEM domain-containing protein" evidence="1">
    <location>
        <begin position="23"/>
        <end position="87"/>
    </location>
</feature>
<keyword evidence="3" id="KW-1185">Reference proteome</keyword>
<sequence>MQFSTSTLVLLSAAVFSTSSLAAPTPADSALATRQTTAAASTDNASGSVACVSTFNDCLSAASGDAGAITSCSLALASCEVAANTKA</sequence>
<evidence type="ECO:0008006" key="4">
    <source>
        <dbReference type="Google" id="ProtNLM"/>
    </source>
</evidence>
<comment type="caution">
    <text evidence="2">The sequence shown here is derived from an EMBL/GenBank/DDBJ whole genome shotgun (WGS) entry which is preliminary data.</text>
</comment>
<organism evidence="2 3">
    <name type="scientific">Coleophoma cylindrospora</name>
    <dbReference type="NCBI Taxonomy" id="1849047"/>
    <lineage>
        <taxon>Eukaryota</taxon>
        <taxon>Fungi</taxon>
        <taxon>Dikarya</taxon>
        <taxon>Ascomycota</taxon>
        <taxon>Pezizomycotina</taxon>
        <taxon>Leotiomycetes</taxon>
        <taxon>Helotiales</taxon>
        <taxon>Dermateaceae</taxon>
        <taxon>Coleophoma</taxon>
    </lineage>
</organism>
<dbReference type="Proteomes" id="UP000256645">
    <property type="component" value="Unassembled WGS sequence"/>
</dbReference>
<evidence type="ECO:0000313" key="3">
    <source>
        <dbReference type="Proteomes" id="UP000256645"/>
    </source>
</evidence>
<evidence type="ECO:0000256" key="1">
    <source>
        <dbReference type="SAM" id="SignalP"/>
    </source>
</evidence>
<name>A0A3D8QKY4_9HELO</name>